<keyword evidence="1" id="KW-1133">Transmembrane helix</keyword>
<dbReference type="AlphaFoldDB" id="A0A7H9HKL8"/>
<sequence length="112" mass="12788">MKLNSQTYSEVQKVARLPRLPLLMLGVICGAMVPTMYVRKYLLPRFRKEDLQEITEPVSASNSIARPVMKLWPMLNAQQKKDVMLAQAPVRRPDVTQDLDEEGNLLVFSSIM</sequence>
<evidence type="ECO:0000313" key="3">
    <source>
        <dbReference type="Proteomes" id="UP000510647"/>
    </source>
</evidence>
<gene>
    <name evidence="2" type="ORF">HG537_0A01100</name>
</gene>
<proteinExistence type="predicted"/>
<organism evidence="2 3">
    <name type="scientific">Torulaspora globosa</name>
    <dbReference type="NCBI Taxonomy" id="48254"/>
    <lineage>
        <taxon>Eukaryota</taxon>
        <taxon>Fungi</taxon>
        <taxon>Dikarya</taxon>
        <taxon>Ascomycota</taxon>
        <taxon>Saccharomycotina</taxon>
        <taxon>Saccharomycetes</taxon>
        <taxon>Saccharomycetales</taxon>
        <taxon>Saccharomycetaceae</taxon>
        <taxon>Torulaspora</taxon>
    </lineage>
</organism>
<evidence type="ECO:0000256" key="1">
    <source>
        <dbReference type="SAM" id="Phobius"/>
    </source>
</evidence>
<keyword evidence="1" id="KW-0472">Membrane</keyword>
<accession>A0A7H9HKL8</accession>
<feature type="transmembrane region" description="Helical" evidence="1">
    <location>
        <begin position="20"/>
        <end position="38"/>
    </location>
</feature>
<dbReference type="Proteomes" id="UP000510647">
    <property type="component" value="Chromosome 1"/>
</dbReference>
<evidence type="ECO:0000313" key="2">
    <source>
        <dbReference type="EMBL" id="QLQ77863.1"/>
    </source>
</evidence>
<reference evidence="2 3" key="1">
    <citation type="submission" date="2020-06" db="EMBL/GenBank/DDBJ databases">
        <title>The yeast mating-type switching endonuclease HO is a domesticated member of an unorthodox homing genetic element family.</title>
        <authorList>
            <person name="Coughlan A.Y."/>
            <person name="Lombardi L."/>
            <person name="Braun-Galleani S."/>
            <person name="Martos A.R."/>
            <person name="Galeote V."/>
            <person name="Bigey F."/>
            <person name="Dequin S."/>
            <person name="Byrne K.P."/>
            <person name="Wolfe K.H."/>
        </authorList>
    </citation>
    <scope>NUCLEOTIDE SEQUENCE [LARGE SCALE GENOMIC DNA]</scope>
    <source>
        <strain evidence="2 3">CBS2947</strain>
    </source>
</reference>
<dbReference type="OrthoDB" id="4061674at2759"/>
<dbReference type="EMBL" id="CP059267">
    <property type="protein sequence ID" value="QLQ77863.1"/>
    <property type="molecule type" value="Genomic_DNA"/>
</dbReference>
<name>A0A7H9HKL8_9SACH</name>
<keyword evidence="3" id="KW-1185">Reference proteome</keyword>
<protein>
    <submittedName>
        <fullName evidence="2">Uncharacterized protein</fullName>
    </submittedName>
</protein>
<keyword evidence="1" id="KW-0812">Transmembrane</keyword>